<dbReference type="Gene3D" id="2.60.120.10">
    <property type="entry name" value="Jelly Rolls"/>
    <property type="match status" value="1"/>
</dbReference>
<sequence length="118" mass="13156">MEPIKTEDRRVANIREATFTPIETDGKPDGEVLQLNTAKPLGAGFYVYRMPPGHTTVAHRHKGDEEFLILEGDLMDNDGTEYGPGDLVWLRDGTEHHSTTRNGCLIAVFAEMPEDFPS</sequence>
<evidence type="ECO:0000313" key="3">
    <source>
        <dbReference type="Proteomes" id="UP001607157"/>
    </source>
</evidence>
<accession>A0ABW7IAP0</accession>
<organism evidence="2 3">
    <name type="scientific">Roseovarius aquimarinus</name>
    <dbReference type="NCBI Taxonomy" id="1229156"/>
    <lineage>
        <taxon>Bacteria</taxon>
        <taxon>Pseudomonadati</taxon>
        <taxon>Pseudomonadota</taxon>
        <taxon>Alphaproteobacteria</taxon>
        <taxon>Rhodobacterales</taxon>
        <taxon>Roseobacteraceae</taxon>
        <taxon>Roseovarius</taxon>
    </lineage>
</organism>
<comment type="caution">
    <text evidence="2">The sequence shown here is derived from an EMBL/GenBank/DDBJ whole genome shotgun (WGS) entry which is preliminary data.</text>
</comment>
<feature type="domain" description="ChrR-like cupin" evidence="1">
    <location>
        <begin position="15"/>
        <end position="109"/>
    </location>
</feature>
<dbReference type="InterPro" id="IPR025979">
    <property type="entry name" value="ChrR-like_cupin_dom"/>
</dbReference>
<dbReference type="Proteomes" id="UP001607157">
    <property type="component" value="Unassembled WGS sequence"/>
</dbReference>
<reference evidence="2 3" key="1">
    <citation type="submission" date="2024-10" db="EMBL/GenBank/DDBJ databases">
        <authorList>
            <person name="Yang X.-N."/>
        </authorList>
    </citation>
    <scope>NUCLEOTIDE SEQUENCE [LARGE SCALE GENOMIC DNA]</scope>
    <source>
        <strain evidence="2 3">CAU 1059</strain>
    </source>
</reference>
<dbReference type="EMBL" id="JBIHMM010000005">
    <property type="protein sequence ID" value="MFH0255271.1"/>
    <property type="molecule type" value="Genomic_DNA"/>
</dbReference>
<dbReference type="RefSeq" id="WP_377173046.1">
    <property type="nucleotide sequence ID" value="NZ_JBHTJC010000006.1"/>
</dbReference>
<dbReference type="SUPFAM" id="SSF51182">
    <property type="entry name" value="RmlC-like cupins"/>
    <property type="match status" value="1"/>
</dbReference>
<protein>
    <submittedName>
        <fullName evidence="2">Cupin domain-containing protein</fullName>
    </submittedName>
</protein>
<dbReference type="InterPro" id="IPR011051">
    <property type="entry name" value="RmlC_Cupin_sf"/>
</dbReference>
<evidence type="ECO:0000259" key="1">
    <source>
        <dbReference type="Pfam" id="PF12973"/>
    </source>
</evidence>
<gene>
    <name evidence="2" type="ORF">ACGRVM_15300</name>
</gene>
<dbReference type="Pfam" id="PF12973">
    <property type="entry name" value="Cupin_7"/>
    <property type="match status" value="1"/>
</dbReference>
<name>A0ABW7IAP0_9RHOB</name>
<dbReference type="InterPro" id="IPR014710">
    <property type="entry name" value="RmlC-like_jellyroll"/>
</dbReference>
<proteinExistence type="predicted"/>
<evidence type="ECO:0000313" key="2">
    <source>
        <dbReference type="EMBL" id="MFH0255271.1"/>
    </source>
</evidence>
<keyword evidence="3" id="KW-1185">Reference proteome</keyword>